<comment type="caution">
    <text evidence="3">The sequence shown here is derived from an EMBL/GenBank/DDBJ whole genome shotgun (WGS) entry which is preliminary data.</text>
</comment>
<dbReference type="OrthoDB" id="191037at2759"/>
<proteinExistence type="predicted"/>
<evidence type="ECO:0000256" key="1">
    <source>
        <dbReference type="SAM" id="MobiDB-lite"/>
    </source>
</evidence>
<dbReference type="InterPro" id="IPR041726">
    <property type="entry name" value="ACAD10_11_N"/>
</dbReference>
<dbReference type="Gene3D" id="3.30.200.20">
    <property type="entry name" value="Phosphorylase Kinase, domain 1"/>
    <property type="match status" value="1"/>
</dbReference>
<accession>A0A427YQS5</accession>
<dbReference type="PANTHER" id="PTHR47829">
    <property type="entry name" value="HYDROLASE, PUTATIVE (AFU_ORTHOLOGUE AFUA_1G12880)-RELATED"/>
    <property type="match status" value="1"/>
</dbReference>
<protein>
    <recommendedName>
        <fullName evidence="2">Aminoglycoside phosphotransferase domain-containing protein</fullName>
    </recommendedName>
</protein>
<dbReference type="PANTHER" id="PTHR47829:SF1">
    <property type="entry name" value="HAD FAMILY PHOSPHATASE"/>
    <property type="match status" value="1"/>
</dbReference>
<feature type="domain" description="Aminoglycoside phosphotransferase" evidence="2">
    <location>
        <begin position="45"/>
        <end position="93"/>
    </location>
</feature>
<dbReference type="STRING" id="1890683.A0A427YQS5"/>
<dbReference type="CDD" id="cd05154">
    <property type="entry name" value="ACAD10_11_N-like"/>
    <property type="match status" value="1"/>
</dbReference>
<dbReference type="InterPro" id="IPR011009">
    <property type="entry name" value="Kinase-like_dom_sf"/>
</dbReference>
<dbReference type="Gene3D" id="3.90.1200.10">
    <property type="match status" value="1"/>
</dbReference>
<name>A0A427YQS5_9TREE</name>
<dbReference type="AlphaFoldDB" id="A0A427YQS5"/>
<dbReference type="SUPFAM" id="SSF56112">
    <property type="entry name" value="Protein kinase-like (PK-like)"/>
    <property type="match status" value="1"/>
</dbReference>
<organism evidence="3 4">
    <name type="scientific">Saitozyma podzolica</name>
    <dbReference type="NCBI Taxonomy" id="1890683"/>
    <lineage>
        <taxon>Eukaryota</taxon>
        <taxon>Fungi</taxon>
        <taxon>Dikarya</taxon>
        <taxon>Basidiomycota</taxon>
        <taxon>Agaricomycotina</taxon>
        <taxon>Tremellomycetes</taxon>
        <taxon>Tremellales</taxon>
        <taxon>Trimorphomycetaceae</taxon>
        <taxon>Saitozyma</taxon>
    </lineage>
</organism>
<evidence type="ECO:0000313" key="3">
    <source>
        <dbReference type="EMBL" id="RSH93386.1"/>
    </source>
</evidence>
<dbReference type="InterPro" id="IPR002575">
    <property type="entry name" value="Aminoglycoside_PTrfase"/>
</dbReference>
<dbReference type="InterPro" id="IPR052898">
    <property type="entry name" value="ACAD10-like"/>
</dbReference>
<feature type="compositionally biased region" description="Pro residues" evidence="1">
    <location>
        <begin position="1"/>
        <end position="11"/>
    </location>
</feature>
<sequence length="375" mass="41215">MSRETPTPPGPTGQDLGDVRSPLPMDRLVPYLEKHVAGFKTPLEVKQFKFGQSNPTYLLQTPSQSYVLRRAPLGPLLSPTAHRVDREYAILSSLNRYNDSLLPGIGRSIGYPSPGCFLEVRHQHPHPSVHPPAPLLSLPSTFAPSPLDPKSKPYFPRQVTSLLRVSSAQSKAVSKETGKAVGAIWGTKEMEGWFNTGAKEIADGERARGVGGVVHGDYKLDNLIFHPTEPRVIGILDWELCTLGSPLADLGNLLLPWSFPPISSGTAADTDLAQRAESSLMIGLKGLRTEESGLPLREELERWMWTWPIAGMGWVRSWILFRLAIIAQGIAARAALGQASSADARADNRAFDFFGRMAWEAKKEAEKEERVVARL</sequence>
<feature type="region of interest" description="Disordered" evidence="1">
    <location>
        <begin position="1"/>
        <end position="22"/>
    </location>
</feature>
<keyword evidence="4" id="KW-1185">Reference proteome</keyword>
<evidence type="ECO:0000259" key="2">
    <source>
        <dbReference type="Pfam" id="PF01636"/>
    </source>
</evidence>
<feature type="domain" description="Aminoglycoside phosphotransferase" evidence="2">
    <location>
        <begin position="211"/>
        <end position="263"/>
    </location>
</feature>
<reference evidence="3 4" key="1">
    <citation type="submission" date="2018-11" db="EMBL/GenBank/DDBJ databases">
        <title>Genome sequence of Saitozyma podzolica DSM 27192.</title>
        <authorList>
            <person name="Aliyu H."/>
            <person name="Gorte O."/>
            <person name="Ochsenreither K."/>
        </authorList>
    </citation>
    <scope>NUCLEOTIDE SEQUENCE [LARGE SCALE GENOMIC DNA]</scope>
    <source>
        <strain evidence="3 4">DSM 27192</strain>
    </source>
</reference>
<dbReference type="EMBL" id="RSCD01000004">
    <property type="protein sequence ID" value="RSH93386.1"/>
    <property type="molecule type" value="Genomic_DNA"/>
</dbReference>
<dbReference type="Proteomes" id="UP000279259">
    <property type="component" value="Unassembled WGS sequence"/>
</dbReference>
<dbReference type="Pfam" id="PF01636">
    <property type="entry name" value="APH"/>
    <property type="match status" value="2"/>
</dbReference>
<gene>
    <name evidence="3" type="ORF">EHS25_007742</name>
</gene>
<evidence type="ECO:0000313" key="4">
    <source>
        <dbReference type="Proteomes" id="UP000279259"/>
    </source>
</evidence>